<protein>
    <submittedName>
        <fullName evidence="1">Uncharacterized protein</fullName>
    </submittedName>
</protein>
<proteinExistence type="predicted"/>
<comment type="caution">
    <text evidence="1">The sequence shown here is derived from an EMBL/GenBank/DDBJ whole genome shotgun (WGS) entry which is preliminary data.</text>
</comment>
<sequence>MPIKEDLPETKEGLPKEAFAIVGNPEDPETWKLPHHKKSIFRALRGKLDMEKTVDWERMPAAVAALSPKGYRGQRVDARPEDILRAAKHLAGHYRKADKPLPDTLAALV</sequence>
<evidence type="ECO:0000313" key="1">
    <source>
        <dbReference type="EMBL" id="GAG15371.1"/>
    </source>
</evidence>
<name>X0WRQ3_9ZZZZ</name>
<dbReference type="EMBL" id="BARS01039091">
    <property type="protein sequence ID" value="GAG15371.1"/>
    <property type="molecule type" value="Genomic_DNA"/>
</dbReference>
<reference evidence="1" key="1">
    <citation type="journal article" date="2014" name="Front. Microbiol.">
        <title>High frequency of phylogenetically diverse reductive dehalogenase-homologous genes in deep subseafloor sedimentary metagenomes.</title>
        <authorList>
            <person name="Kawai M."/>
            <person name="Futagami T."/>
            <person name="Toyoda A."/>
            <person name="Takaki Y."/>
            <person name="Nishi S."/>
            <person name="Hori S."/>
            <person name="Arai W."/>
            <person name="Tsubouchi T."/>
            <person name="Morono Y."/>
            <person name="Uchiyama I."/>
            <person name="Ito T."/>
            <person name="Fujiyama A."/>
            <person name="Inagaki F."/>
            <person name="Takami H."/>
        </authorList>
    </citation>
    <scope>NUCLEOTIDE SEQUENCE</scope>
    <source>
        <strain evidence="1">Expedition CK06-06</strain>
    </source>
</reference>
<gene>
    <name evidence="1" type="ORF">S01H1_59740</name>
</gene>
<dbReference type="AlphaFoldDB" id="X0WRQ3"/>
<accession>X0WRQ3</accession>
<organism evidence="1">
    <name type="scientific">marine sediment metagenome</name>
    <dbReference type="NCBI Taxonomy" id="412755"/>
    <lineage>
        <taxon>unclassified sequences</taxon>
        <taxon>metagenomes</taxon>
        <taxon>ecological metagenomes</taxon>
    </lineage>
</organism>